<dbReference type="EMBL" id="MFYX01000037">
    <property type="protein sequence ID" value="OGK06142.1"/>
    <property type="molecule type" value="Genomic_DNA"/>
</dbReference>
<dbReference type="Gene3D" id="3.20.20.150">
    <property type="entry name" value="Divalent-metal-dependent TIM barrel enzymes"/>
    <property type="match status" value="1"/>
</dbReference>
<evidence type="ECO:0000313" key="2">
    <source>
        <dbReference type="EMBL" id="OGK06142.1"/>
    </source>
</evidence>
<dbReference type="Pfam" id="PF01261">
    <property type="entry name" value="AP_endonuc_2"/>
    <property type="match status" value="1"/>
</dbReference>
<dbReference type="InterPro" id="IPR036237">
    <property type="entry name" value="Xyl_isomerase-like_sf"/>
</dbReference>
<name>A0A1F7FI48_UNCRA</name>
<dbReference type="InterPro" id="IPR013022">
    <property type="entry name" value="Xyl_isomerase-like_TIM-brl"/>
</dbReference>
<gene>
    <name evidence="2" type="ORF">A2519_22785</name>
</gene>
<dbReference type="AlphaFoldDB" id="A0A1F7FI48"/>
<dbReference type="Proteomes" id="UP000179243">
    <property type="component" value="Unassembled WGS sequence"/>
</dbReference>
<accession>A0A1F7FI48</accession>
<proteinExistence type="predicted"/>
<dbReference type="InterPro" id="IPR050312">
    <property type="entry name" value="IolE/XylAMocC-like"/>
</dbReference>
<dbReference type="PANTHER" id="PTHR12110:SF41">
    <property type="entry name" value="INOSOSE DEHYDRATASE"/>
    <property type="match status" value="1"/>
</dbReference>
<evidence type="ECO:0000259" key="1">
    <source>
        <dbReference type="Pfam" id="PF01261"/>
    </source>
</evidence>
<feature type="domain" description="Xylose isomerase-like TIM barrel" evidence="1">
    <location>
        <begin position="20"/>
        <end position="277"/>
    </location>
</feature>
<reference evidence="2 3" key="1">
    <citation type="journal article" date="2016" name="Nat. Commun.">
        <title>Thousands of microbial genomes shed light on interconnected biogeochemical processes in an aquifer system.</title>
        <authorList>
            <person name="Anantharaman K."/>
            <person name="Brown C.T."/>
            <person name="Hug L.A."/>
            <person name="Sharon I."/>
            <person name="Castelle C.J."/>
            <person name="Probst A.J."/>
            <person name="Thomas B.C."/>
            <person name="Singh A."/>
            <person name="Wilkins M.J."/>
            <person name="Karaoz U."/>
            <person name="Brodie E.L."/>
            <person name="Williams K.H."/>
            <person name="Hubbard S.S."/>
            <person name="Banfield J.F."/>
        </authorList>
    </citation>
    <scope>NUCLEOTIDE SEQUENCE [LARGE SCALE GENOMIC DNA]</scope>
</reference>
<dbReference type="SUPFAM" id="SSF51658">
    <property type="entry name" value="Xylose isomerase-like"/>
    <property type="match status" value="1"/>
</dbReference>
<protein>
    <recommendedName>
        <fullName evidence="1">Xylose isomerase-like TIM barrel domain-containing protein</fullName>
    </recommendedName>
</protein>
<comment type="caution">
    <text evidence="2">The sequence shown here is derived from an EMBL/GenBank/DDBJ whole genome shotgun (WGS) entry which is preliminary data.</text>
</comment>
<dbReference type="PANTHER" id="PTHR12110">
    <property type="entry name" value="HYDROXYPYRUVATE ISOMERASE"/>
    <property type="match status" value="1"/>
</dbReference>
<organism evidence="2 3">
    <name type="scientific">Candidatus Raymondbacteria bacterium RIFOXYD12_FULL_49_13</name>
    <dbReference type="NCBI Taxonomy" id="1817890"/>
    <lineage>
        <taxon>Bacteria</taxon>
        <taxon>Raymondiibacteriota</taxon>
    </lineage>
</organism>
<evidence type="ECO:0000313" key="3">
    <source>
        <dbReference type="Proteomes" id="UP000179243"/>
    </source>
</evidence>
<sequence length="288" mass="32473">MKYAWFTVGLPESTPRETVALLKKNGYQGVEWRIVNDGGDTRKPGFWSGNRCTLQANWSNEQFKEVARMTADAGLSVPNLGTYIRAHEMDAVERMMEVAKIFKAPSIRVGSAAYDGTKHYNELLKKDIERFTRVQELAKQYRVKALVEIHMGLITPSASAAYRLVSHFSPAHIGLIHDAGNMVYEGYENYKMGVEMLGKYLAHVHVKNSIVTSTDKKGPQTKEWKTGFGPFRKGAVNFSLLLKALQSARYDTWLSFEDFSTEMTQAQKVKDNLLLIKTVLKGLKQEGV</sequence>